<dbReference type="AlphaFoldDB" id="A0A2U2XAV0"/>
<sequence length="101" mass="10878">MGFLSRLFGGGPKVDLAELKKNGALILDVRNPGEFKSGHIKGAKNIPLPELKNKIKSLKKDQVIITCCMSGMRSGSAKNILKSEGFEVYNGGGWSSLKSKI</sequence>
<dbReference type="OrthoDB" id="9800872at2"/>
<dbReference type="EMBL" id="QFRJ01000010">
    <property type="protein sequence ID" value="PWH84887.1"/>
    <property type="molecule type" value="Genomic_DNA"/>
</dbReference>
<dbReference type="PANTHER" id="PTHR43031">
    <property type="entry name" value="FAD-DEPENDENT OXIDOREDUCTASE"/>
    <property type="match status" value="1"/>
</dbReference>
<dbReference type="Pfam" id="PF00581">
    <property type="entry name" value="Rhodanese"/>
    <property type="match status" value="1"/>
</dbReference>
<accession>A0A2U2XAV0</accession>
<protein>
    <submittedName>
        <fullName evidence="2">Sulfurtransferase</fullName>
    </submittedName>
</protein>
<proteinExistence type="predicted"/>
<dbReference type="RefSeq" id="WP_109360080.1">
    <property type="nucleotide sequence ID" value="NZ_QFRJ01000010.1"/>
</dbReference>
<keyword evidence="2" id="KW-0808">Transferase</keyword>
<dbReference type="Gene3D" id="3.40.250.10">
    <property type="entry name" value="Rhodanese-like domain"/>
    <property type="match status" value="1"/>
</dbReference>
<evidence type="ECO:0000313" key="2">
    <source>
        <dbReference type="EMBL" id="PWH84887.1"/>
    </source>
</evidence>
<comment type="caution">
    <text evidence="2">The sequence shown here is derived from an EMBL/GenBank/DDBJ whole genome shotgun (WGS) entry which is preliminary data.</text>
</comment>
<reference evidence="2 3" key="1">
    <citation type="submission" date="2018-05" db="EMBL/GenBank/DDBJ databases">
        <title>Brumimicrobium oceani sp. nov., isolated from coastal sediment.</title>
        <authorList>
            <person name="Kou Y."/>
        </authorList>
    </citation>
    <scope>NUCLEOTIDE SEQUENCE [LARGE SCALE GENOMIC DNA]</scope>
    <source>
        <strain evidence="2 3">C305</strain>
    </source>
</reference>
<dbReference type="PANTHER" id="PTHR43031:SF18">
    <property type="entry name" value="RHODANESE-RELATED SULFURTRANSFERASES"/>
    <property type="match status" value="1"/>
</dbReference>
<gene>
    <name evidence="2" type="ORF">DIT68_12135</name>
</gene>
<evidence type="ECO:0000313" key="3">
    <source>
        <dbReference type="Proteomes" id="UP000245370"/>
    </source>
</evidence>
<keyword evidence="3" id="KW-1185">Reference proteome</keyword>
<dbReference type="GO" id="GO:0016740">
    <property type="term" value="F:transferase activity"/>
    <property type="evidence" value="ECO:0007669"/>
    <property type="project" value="UniProtKB-KW"/>
</dbReference>
<dbReference type="InterPro" id="IPR050229">
    <property type="entry name" value="GlpE_sulfurtransferase"/>
</dbReference>
<dbReference type="SMART" id="SM00450">
    <property type="entry name" value="RHOD"/>
    <property type="match status" value="1"/>
</dbReference>
<dbReference type="Proteomes" id="UP000245370">
    <property type="component" value="Unassembled WGS sequence"/>
</dbReference>
<reference evidence="2 3" key="2">
    <citation type="submission" date="2018-05" db="EMBL/GenBank/DDBJ databases">
        <authorList>
            <person name="Lanie J.A."/>
            <person name="Ng W.-L."/>
            <person name="Kazmierczak K.M."/>
            <person name="Andrzejewski T.M."/>
            <person name="Davidsen T.M."/>
            <person name="Wayne K.J."/>
            <person name="Tettelin H."/>
            <person name="Glass J.I."/>
            <person name="Rusch D."/>
            <person name="Podicherti R."/>
            <person name="Tsui H.-C.T."/>
            <person name="Winkler M.E."/>
        </authorList>
    </citation>
    <scope>NUCLEOTIDE SEQUENCE [LARGE SCALE GENOMIC DNA]</scope>
    <source>
        <strain evidence="2 3">C305</strain>
    </source>
</reference>
<feature type="domain" description="Rhodanese" evidence="1">
    <location>
        <begin position="20"/>
        <end position="99"/>
    </location>
</feature>
<dbReference type="SUPFAM" id="SSF52821">
    <property type="entry name" value="Rhodanese/Cell cycle control phosphatase"/>
    <property type="match status" value="1"/>
</dbReference>
<dbReference type="InterPro" id="IPR001763">
    <property type="entry name" value="Rhodanese-like_dom"/>
</dbReference>
<organism evidence="2 3">
    <name type="scientific">Brumimicrobium oceani</name>
    <dbReference type="NCBI Taxonomy" id="2100725"/>
    <lineage>
        <taxon>Bacteria</taxon>
        <taxon>Pseudomonadati</taxon>
        <taxon>Bacteroidota</taxon>
        <taxon>Flavobacteriia</taxon>
        <taxon>Flavobacteriales</taxon>
        <taxon>Crocinitomicaceae</taxon>
        <taxon>Brumimicrobium</taxon>
    </lineage>
</organism>
<dbReference type="PROSITE" id="PS50206">
    <property type="entry name" value="RHODANESE_3"/>
    <property type="match status" value="1"/>
</dbReference>
<dbReference type="InterPro" id="IPR036873">
    <property type="entry name" value="Rhodanese-like_dom_sf"/>
</dbReference>
<name>A0A2U2XAV0_9FLAO</name>
<evidence type="ECO:0000259" key="1">
    <source>
        <dbReference type="PROSITE" id="PS50206"/>
    </source>
</evidence>